<comment type="caution">
    <text evidence="1">The sequence shown here is derived from an EMBL/GenBank/DDBJ whole genome shotgun (WGS) entry which is preliminary data.</text>
</comment>
<dbReference type="AlphaFoldDB" id="A0A916LAP0"/>
<sequence>MSTDIGQPYCLEQPLVLIDPQKGPQLGDAESATGLCRNIAQSHPVRQHTPNRDFQHILRRFGSGHTEPVAEVVGVIVDVGERYLSQQQRQDETDHRDRDRAKEHLGERLGICPHDRGGHALGQLMQDSRRWHCRDRHGARRQRGTESSVQEVYEQRTECCGTKRGADHPEEGHTRCCDAEVFERRRVLHDENEHLHGQSDAGT</sequence>
<name>A0A916LAP0_MYCTX</name>
<evidence type="ECO:0000313" key="2">
    <source>
        <dbReference type="Proteomes" id="UP000039021"/>
    </source>
</evidence>
<protein>
    <submittedName>
        <fullName evidence="1">Uncharacterized protein</fullName>
    </submittedName>
</protein>
<evidence type="ECO:0000313" key="1">
    <source>
        <dbReference type="EMBL" id="COX93987.1"/>
    </source>
</evidence>
<reference evidence="2" key="1">
    <citation type="submission" date="2015-03" db="EMBL/GenBank/DDBJ databases">
        <authorList>
            <consortium name="Pathogen Informatics"/>
        </authorList>
    </citation>
    <scope>NUCLEOTIDE SEQUENCE [LARGE SCALE GENOMIC DNA]</scope>
    <source>
        <strain evidence="2">N09902308</strain>
    </source>
</reference>
<organism evidence="1 2">
    <name type="scientific">Mycobacterium tuberculosis</name>
    <dbReference type="NCBI Taxonomy" id="1773"/>
    <lineage>
        <taxon>Bacteria</taxon>
        <taxon>Bacillati</taxon>
        <taxon>Actinomycetota</taxon>
        <taxon>Actinomycetes</taxon>
        <taxon>Mycobacteriales</taxon>
        <taxon>Mycobacteriaceae</taxon>
        <taxon>Mycobacterium</taxon>
        <taxon>Mycobacterium tuberculosis complex</taxon>
    </lineage>
</organism>
<proteinExistence type="predicted"/>
<accession>A0A916LAP0</accession>
<gene>
    <name evidence="1" type="ORF">ERS007739_01909</name>
</gene>
<dbReference type="Proteomes" id="UP000039021">
    <property type="component" value="Unassembled WGS sequence"/>
</dbReference>
<dbReference type="EMBL" id="CSBK01000806">
    <property type="protein sequence ID" value="COX93987.1"/>
    <property type="molecule type" value="Genomic_DNA"/>
</dbReference>